<dbReference type="AlphaFoldDB" id="A0A7Y0EGH2"/>
<name>A0A7Y0EGH2_9CLOT</name>
<organism evidence="4 5">
    <name type="scientific">Clostridium muellerianum</name>
    <dbReference type="NCBI Taxonomy" id="2716538"/>
    <lineage>
        <taxon>Bacteria</taxon>
        <taxon>Bacillati</taxon>
        <taxon>Bacillota</taxon>
        <taxon>Clostridia</taxon>
        <taxon>Eubacteriales</taxon>
        <taxon>Clostridiaceae</taxon>
        <taxon>Clostridium</taxon>
    </lineage>
</organism>
<dbReference type="Pfam" id="PF00583">
    <property type="entry name" value="Acetyltransf_1"/>
    <property type="match status" value="1"/>
</dbReference>
<evidence type="ECO:0000313" key="4">
    <source>
        <dbReference type="EMBL" id="NMM63013.1"/>
    </source>
</evidence>
<dbReference type="SUPFAM" id="SSF55729">
    <property type="entry name" value="Acyl-CoA N-acyltransferases (Nat)"/>
    <property type="match status" value="1"/>
</dbReference>
<keyword evidence="5" id="KW-1185">Reference proteome</keyword>
<evidence type="ECO:0000313" key="5">
    <source>
        <dbReference type="Proteomes" id="UP000537131"/>
    </source>
</evidence>
<dbReference type="PANTHER" id="PTHR43420">
    <property type="entry name" value="ACETYLTRANSFERASE"/>
    <property type="match status" value="1"/>
</dbReference>
<gene>
    <name evidence="4" type="ORF">HBE96_09915</name>
</gene>
<dbReference type="InterPro" id="IPR050680">
    <property type="entry name" value="YpeA/RimI_acetyltransf"/>
</dbReference>
<dbReference type="GO" id="GO:0016747">
    <property type="term" value="F:acyltransferase activity, transferring groups other than amino-acyl groups"/>
    <property type="evidence" value="ECO:0007669"/>
    <property type="project" value="InterPro"/>
</dbReference>
<dbReference type="InterPro" id="IPR000182">
    <property type="entry name" value="GNAT_dom"/>
</dbReference>
<dbReference type="CDD" id="cd04301">
    <property type="entry name" value="NAT_SF"/>
    <property type="match status" value="1"/>
</dbReference>
<proteinExistence type="predicted"/>
<dbReference type="Proteomes" id="UP000537131">
    <property type="component" value="Unassembled WGS sequence"/>
</dbReference>
<protein>
    <submittedName>
        <fullName evidence="4">GNAT family N-acetyltransferase</fullName>
    </submittedName>
</protein>
<keyword evidence="1 4" id="KW-0808">Transferase</keyword>
<dbReference type="Gene3D" id="3.40.630.30">
    <property type="match status" value="1"/>
</dbReference>
<dbReference type="InterPro" id="IPR016181">
    <property type="entry name" value="Acyl_CoA_acyltransferase"/>
</dbReference>
<evidence type="ECO:0000256" key="2">
    <source>
        <dbReference type="ARBA" id="ARBA00023315"/>
    </source>
</evidence>
<accession>A0A7Y0EGH2</accession>
<reference evidence="4 5" key="2">
    <citation type="submission" date="2020-06" db="EMBL/GenBank/DDBJ databases">
        <title>Complete Genome Sequence of Clostridium muelleri sp. nov. P21T, an Acid-Alcohol Producing Acetogen Isolated from Old Hay.</title>
        <authorList>
            <person name="Duncan K.E."/>
            <person name="Tanner R.S."/>
        </authorList>
    </citation>
    <scope>NUCLEOTIDE SEQUENCE [LARGE SCALE GENOMIC DNA]</scope>
    <source>
        <strain evidence="4 5">P21</strain>
    </source>
</reference>
<dbReference type="RefSeq" id="WP_169297612.1">
    <property type="nucleotide sequence ID" value="NZ_JABBNI010000016.1"/>
</dbReference>
<keyword evidence="2" id="KW-0012">Acyltransferase</keyword>
<dbReference type="PROSITE" id="PS51186">
    <property type="entry name" value="GNAT"/>
    <property type="match status" value="1"/>
</dbReference>
<sequence length="152" mass="17816">MIRTATINDIDNLVKLRIQLLKEAKKNIENYNWEKYSQVLKCYYNENLLNGKIAAFLDEENENIVAVSIMCFYNICPSLFNLDGKKALITDMYTVPKYRNKGIANKLLINIMEYAKKLGYKKVTLNSTDDGRKLYEKYGFKDVTGEMYYKFI</sequence>
<evidence type="ECO:0000256" key="1">
    <source>
        <dbReference type="ARBA" id="ARBA00022679"/>
    </source>
</evidence>
<dbReference type="EMBL" id="JABBNI010000016">
    <property type="protein sequence ID" value="NMM63013.1"/>
    <property type="molecule type" value="Genomic_DNA"/>
</dbReference>
<dbReference type="PANTHER" id="PTHR43420:SF47">
    <property type="entry name" value="N-ACETYLTRANSFERASE DOMAIN-CONTAINING PROTEIN"/>
    <property type="match status" value="1"/>
</dbReference>
<evidence type="ECO:0000259" key="3">
    <source>
        <dbReference type="PROSITE" id="PS51186"/>
    </source>
</evidence>
<reference evidence="4 5" key="1">
    <citation type="submission" date="2020-04" db="EMBL/GenBank/DDBJ databases">
        <authorList>
            <person name="Doyle D.A."/>
        </authorList>
    </citation>
    <scope>NUCLEOTIDE SEQUENCE [LARGE SCALE GENOMIC DNA]</scope>
    <source>
        <strain evidence="4 5">P21</strain>
    </source>
</reference>
<comment type="caution">
    <text evidence="4">The sequence shown here is derived from an EMBL/GenBank/DDBJ whole genome shotgun (WGS) entry which is preliminary data.</text>
</comment>
<feature type="domain" description="N-acetyltransferase" evidence="3">
    <location>
        <begin position="1"/>
        <end position="152"/>
    </location>
</feature>